<evidence type="ECO:0008006" key="2">
    <source>
        <dbReference type="Google" id="ProtNLM"/>
    </source>
</evidence>
<proteinExistence type="predicted"/>
<accession>A0A382MPT9</accession>
<dbReference type="AlphaFoldDB" id="A0A382MPT9"/>
<evidence type="ECO:0000313" key="1">
    <source>
        <dbReference type="EMBL" id="SVC50478.1"/>
    </source>
</evidence>
<reference evidence="1" key="1">
    <citation type="submission" date="2018-05" db="EMBL/GenBank/DDBJ databases">
        <authorList>
            <person name="Lanie J.A."/>
            <person name="Ng W.-L."/>
            <person name="Kazmierczak K.M."/>
            <person name="Andrzejewski T.M."/>
            <person name="Davidsen T.M."/>
            <person name="Wayne K.J."/>
            <person name="Tettelin H."/>
            <person name="Glass J.I."/>
            <person name="Rusch D."/>
            <person name="Podicherti R."/>
            <person name="Tsui H.-C.T."/>
            <person name="Winkler M.E."/>
        </authorList>
    </citation>
    <scope>NUCLEOTIDE SEQUENCE</scope>
</reference>
<organism evidence="1">
    <name type="scientific">marine metagenome</name>
    <dbReference type="NCBI Taxonomy" id="408172"/>
    <lineage>
        <taxon>unclassified sequences</taxon>
        <taxon>metagenomes</taxon>
        <taxon>ecological metagenomes</taxon>
    </lineage>
</organism>
<gene>
    <name evidence="1" type="ORF">METZ01_LOCUS303332</name>
</gene>
<sequence length="260" mass="28848">MNKIVYILFLTFIVANDAPVWTDIPNQTIEEDCNPCTGFPIDLNTYVSDIDGDNIEVIASEVDGAIFSIDEDLFLNVVPNQDFNTEGSDPIILELTASDAEFDVSTTFDITITAANDAPVLISQTEAITVDEDCCLDTGIELTLSQFEVTDVDNTIEELELKISEVDIPDDAPYTVNGLFIIPTENYFGEISVPVYIQDLESLSSEPLNWTATINPVNDDPYFEVIGDGDIVMSEDILYQELWLSIVSSGDEYEDDNLFF</sequence>
<protein>
    <recommendedName>
        <fullName evidence="2">Cadherin domain-containing protein</fullName>
    </recommendedName>
</protein>
<dbReference type="EMBL" id="UINC01094871">
    <property type="protein sequence ID" value="SVC50478.1"/>
    <property type="molecule type" value="Genomic_DNA"/>
</dbReference>
<name>A0A382MPT9_9ZZZZ</name>
<feature type="non-terminal residue" evidence="1">
    <location>
        <position position="260"/>
    </location>
</feature>